<feature type="region of interest" description="Disordered" evidence="1">
    <location>
        <begin position="316"/>
        <end position="338"/>
    </location>
</feature>
<sequence length="391" mass="41451">MMMHSRNRSWTLTLLALGVVLSTSAEDVPRSNRIAVPGEPLYYLMADAGPVVTPNEALKRTNRSLLKWWDDLFPRNNNNCCNNNNNNLLYPTAPLLPAPAVPNNCNGLQLQDLDPFKQMKLFKKLPELFPTASPCGQCGGGCGQNNYVAPAPQSPSYGGDGYGVLPNGGYTKPDTEYNGPGDGDAGYVAPAAPAYEAPAPPAPAYEAPAPPAPVYEAPAPAAPAYEAPAPAAPAYEAPAPAAPAYETPATDYSAPAPPAPAYEPPASSYTQGYSQPAQPSYVGAPPAQIVYQPIIYLSTPLASKSSTSQVEYDDQKYVTPTAPPSPPPPAPVYEAPSQSCYQPAAPPAPNYATPSCQTPIRLSLIDQPYRVAPELFEEYNYRLALASQNIL</sequence>
<feature type="compositionally biased region" description="Pro residues" evidence="1">
    <location>
        <begin position="321"/>
        <end position="331"/>
    </location>
</feature>
<evidence type="ECO:0000256" key="2">
    <source>
        <dbReference type="SAM" id="SignalP"/>
    </source>
</evidence>
<evidence type="ECO:0000256" key="1">
    <source>
        <dbReference type="SAM" id="MobiDB-lite"/>
    </source>
</evidence>
<dbReference type="OrthoDB" id="8070235at2759"/>
<dbReference type="GO" id="GO:0032529">
    <property type="term" value="P:follicle cell microvillus organization"/>
    <property type="evidence" value="ECO:0000315"/>
    <property type="project" value="FlyBase"/>
</dbReference>
<keyword evidence="2" id="KW-0732">Signal</keyword>
<evidence type="ECO:0000313" key="4">
    <source>
        <dbReference type="FlyBase" id="FBgn0086265"/>
    </source>
</evidence>
<reference evidence="3" key="1">
    <citation type="submission" date="2002-11" db="EMBL/GenBank/DDBJ databases">
        <authorList>
            <person name="Stapleton M."/>
            <person name="Brokstein P."/>
            <person name="Hong L."/>
            <person name="Agbayani A."/>
            <person name="Carlson J."/>
            <person name="Champe M."/>
            <person name="Chavez C."/>
            <person name="Dorsett V."/>
            <person name="Dresnek D."/>
            <person name="Farfan D."/>
            <person name="Frise E."/>
            <person name="George R."/>
            <person name="Gonzalez M."/>
            <person name="Guarin H."/>
            <person name="Kronmiller B."/>
            <person name="Li P."/>
            <person name="Liao G."/>
            <person name="Miranda A."/>
            <person name="Mungall C.J."/>
            <person name="Nunoo J."/>
            <person name="Pacleb J."/>
            <person name="Paragas V."/>
            <person name="Park S."/>
            <person name="Patel S."/>
            <person name="Phouanenavong S."/>
            <person name="Wan K."/>
            <person name="Yu C."/>
            <person name="Lewis S.E."/>
            <person name="Rubin G.M."/>
            <person name="Celniker S."/>
        </authorList>
    </citation>
    <scope>NUCLEOTIDE SEQUENCE</scope>
</reference>
<dbReference type="HOGENOM" id="CLU_726215_0_0_1"/>
<name>Q8IH21_DROME</name>
<accession>Q8IH21</accession>
<feature type="chain" id="PRO_5004311152" evidence="2">
    <location>
        <begin position="26"/>
        <end position="391"/>
    </location>
</feature>
<dbReference type="GO" id="GO:0042600">
    <property type="term" value="C:egg chorion"/>
    <property type="evidence" value="ECO:0000314"/>
    <property type="project" value="FlyBase"/>
</dbReference>
<protein>
    <submittedName>
        <fullName evidence="3">GM32356p</fullName>
    </submittedName>
</protein>
<dbReference type="VEuPathDB" id="VectorBase:FBgn0086265"/>
<dbReference type="AlphaFoldDB" id="Q8IH21"/>
<feature type="region of interest" description="Disordered" evidence="1">
    <location>
        <begin position="158"/>
        <end position="185"/>
    </location>
</feature>
<dbReference type="EMBL" id="BT001468">
    <property type="protein sequence ID" value="AAN71223.1"/>
    <property type="molecule type" value="mRNA"/>
</dbReference>
<dbReference type="GO" id="GO:0007305">
    <property type="term" value="P:vitelline membrane formation involved in chorion-containing eggshell formation"/>
    <property type="evidence" value="ECO:0000315"/>
    <property type="project" value="FlyBase"/>
</dbReference>
<evidence type="ECO:0000313" key="3">
    <source>
        <dbReference type="EMBL" id="AAN71223.1"/>
    </source>
</evidence>
<dbReference type="FlyBase" id="FBgn0086265">
    <property type="gene designation" value="psd"/>
</dbReference>
<dbReference type="AGR" id="FB:FBgn0086265"/>
<gene>
    <name evidence="4" type="primary">psd</name>
    <name evidence="4" type="synonym">Fcp26Aa</name>
    <name evidence="4" type="ORF">CG9050</name>
</gene>
<feature type="region of interest" description="Disordered" evidence="1">
    <location>
        <begin position="246"/>
        <end position="273"/>
    </location>
</feature>
<feature type="signal peptide" evidence="2">
    <location>
        <begin position="1"/>
        <end position="25"/>
    </location>
</feature>
<organism evidence="3">
    <name type="scientific">Drosophila melanogaster</name>
    <name type="common">Fruit fly</name>
    <dbReference type="NCBI Taxonomy" id="7227"/>
    <lineage>
        <taxon>Eukaryota</taxon>
        <taxon>Metazoa</taxon>
        <taxon>Ecdysozoa</taxon>
        <taxon>Arthropoda</taxon>
        <taxon>Hexapoda</taxon>
        <taxon>Insecta</taxon>
        <taxon>Pterygota</taxon>
        <taxon>Neoptera</taxon>
        <taxon>Endopterygota</taxon>
        <taxon>Diptera</taxon>
        <taxon>Brachycera</taxon>
        <taxon>Muscomorpha</taxon>
        <taxon>Ephydroidea</taxon>
        <taxon>Drosophilidae</taxon>
        <taxon>Drosophila</taxon>
        <taxon>Sophophora</taxon>
    </lineage>
</organism>
<dbReference type="GO" id="GO:0060388">
    <property type="term" value="C:vitelline envelope"/>
    <property type="evidence" value="ECO:0000314"/>
    <property type="project" value="FlyBase"/>
</dbReference>
<dbReference type="ExpressionAtlas" id="Q8IH21">
    <property type="expression patterns" value="baseline and differential"/>
</dbReference>
<proteinExistence type="evidence at transcript level"/>